<feature type="binding site" evidence="2">
    <location>
        <begin position="224"/>
        <end position="231"/>
    </location>
    <ligand>
        <name>ATP</name>
        <dbReference type="ChEBI" id="CHEBI:30616"/>
    </ligand>
</feature>
<dbReference type="InterPro" id="IPR040198">
    <property type="entry name" value="Fido_containing"/>
</dbReference>
<feature type="active site" evidence="1">
    <location>
        <position position="220"/>
    </location>
</feature>
<dbReference type="InterPro" id="IPR036597">
    <property type="entry name" value="Fido-like_dom_sf"/>
</dbReference>
<dbReference type="InterPro" id="IPR003812">
    <property type="entry name" value="Fido"/>
</dbReference>
<sequence length="432" mass="47551">MGTWHDAEWASTLSSGVPVRDRRSGRFQWFLPGPLCGLAIRPPATLDHRLARAERAVRQLNNGPGAEDLAGLARFLLRSEAIASSRIEGIAPAARQVAFAELALEEEIHGYSEQAQLVARNMTLVREASTRLASADSIRVADIEELHTSLLSDEPRHHGLRTVQNWIGGSNHHPLDADFVPPAPEHVSAMMQDLVDYLNGASHSPLVQAALVHAQFETIHPFTDGNGRVGRALIHTVLSRRGLTPSAVLPVSLVLATFRDDYVRGLTKFRHDDPRAAEQATNAWIEEFTTAVLRAAAQADELRTQVTELRDLWAARLDEHRSKSGRQRSMRSDSSTGQILTDLPSTPVLTVQTVERIHQVSAPAANKALTELEAAGILEQKSAGRRTRAFVATEVLDLITHTERRLASTQFDTRVSAPNRDVPARPQPQENR</sequence>
<reference evidence="5 6" key="1">
    <citation type="submission" date="2017-02" db="EMBL/GenBank/DDBJ databases">
        <authorList>
            <person name="Peterson S.W."/>
        </authorList>
    </citation>
    <scope>NUCLEOTIDE SEQUENCE [LARGE SCALE GENOMIC DNA]</scope>
    <source>
        <strain evidence="5 6">LSP_Lj1</strain>
    </source>
</reference>
<dbReference type="RefSeq" id="WP_094763566.1">
    <property type="nucleotide sequence ID" value="NZ_FUKQ01000010.1"/>
</dbReference>
<dbReference type="OrthoDB" id="9813719at2"/>
<dbReference type="Pfam" id="PF02661">
    <property type="entry name" value="Fic"/>
    <property type="match status" value="1"/>
</dbReference>
<evidence type="ECO:0000256" key="1">
    <source>
        <dbReference type="PIRSR" id="PIRSR640198-1"/>
    </source>
</evidence>
<feature type="region of interest" description="Disordered" evidence="3">
    <location>
        <begin position="320"/>
        <end position="344"/>
    </location>
</feature>
<gene>
    <name evidence="5" type="ORF">FM114_02195</name>
</gene>
<keyword evidence="2" id="KW-0547">Nucleotide-binding</keyword>
<dbReference type="Proteomes" id="UP000188342">
    <property type="component" value="Unassembled WGS sequence"/>
</dbReference>
<evidence type="ECO:0000313" key="6">
    <source>
        <dbReference type="Proteomes" id="UP000188342"/>
    </source>
</evidence>
<dbReference type="AlphaFoldDB" id="A0A1R4IJV4"/>
<name>A0A1R4IJV4_9ACTN</name>
<feature type="compositionally biased region" description="Polar residues" evidence="3">
    <location>
        <begin position="332"/>
        <end position="344"/>
    </location>
</feature>
<evidence type="ECO:0000259" key="4">
    <source>
        <dbReference type="PROSITE" id="PS51459"/>
    </source>
</evidence>
<evidence type="ECO:0000313" key="5">
    <source>
        <dbReference type="EMBL" id="SJN20090.1"/>
    </source>
</evidence>
<accession>A0A1R4IJV4</accession>
<dbReference type="STRING" id="1255658.FM114_02195"/>
<keyword evidence="6" id="KW-1185">Reference proteome</keyword>
<evidence type="ECO:0000256" key="2">
    <source>
        <dbReference type="PIRSR" id="PIRSR640198-2"/>
    </source>
</evidence>
<dbReference type="Gene3D" id="1.10.3290.10">
    <property type="entry name" value="Fido-like domain"/>
    <property type="match status" value="1"/>
</dbReference>
<feature type="domain" description="Fido" evidence="4">
    <location>
        <begin position="138"/>
        <end position="287"/>
    </location>
</feature>
<evidence type="ECO:0000256" key="3">
    <source>
        <dbReference type="SAM" id="MobiDB-lite"/>
    </source>
</evidence>
<organism evidence="5 6">
    <name type="scientific">Luteococcus japonicus LSP_Lj1</name>
    <dbReference type="NCBI Taxonomy" id="1255658"/>
    <lineage>
        <taxon>Bacteria</taxon>
        <taxon>Bacillati</taxon>
        <taxon>Actinomycetota</taxon>
        <taxon>Actinomycetes</taxon>
        <taxon>Propionibacteriales</taxon>
        <taxon>Propionibacteriaceae</taxon>
        <taxon>Luteococcus</taxon>
    </lineage>
</organism>
<feature type="region of interest" description="Disordered" evidence="3">
    <location>
        <begin position="409"/>
        <end position="432"/>
    </location>
</feature>
<keyword evidence="2" id="KW-0067">ATP-binding</keyword>
<dbReference type="PROSITE" id="PS51459">
    <property type="entry name" value="FIDO"/>
    <property type="match status" value="1"/>
</dbReference>
<proteinExistence type="predicted"/>
<dbReference type="GO" id="GO:0005524">
    <property type="term" value="F:ATP binding"/>
    <property type="evidence" value="ECO:0007669"/>
    <property type="project" value="UniProtKB-KW"/>
</dbReference>
<dbReference type="PANTHER" id="PTHR13504">
    <property type="entry name" value="FIDO DOMAIN-CONTAINING PROTEIN DDB_G0283145"/>
    <property type="match status" value="1"/>
</dbReference>
<dbReference type="PANTHER" id="PTHR13504:SF38">
    <property type="entry name" value="FIDO DOMAIN-CONTAINING PROTEIN"/>
    <property type="match status" value="1"/>
</dbReference>
<dbReference type="SUPFAM" id="SSF140931">
    <property type="entry name" value="Fic-like"/>
    <property type="match status" value="1"/>
</dbReference>
<dbReference type="EMBL" id="FUKQ01000010">
    <property type="protein sequence ID" value="SJN20090.1"/>
    <property type="molecule type" value="Genomic_DNA"/>
</dbReference>
<protein>
    <recommendedName>
        <fullName evidence="4">Fido domain-containing protein</fullName>
    </recommendedName>
</protein>